<feature type="domain" description="Pyrin" evidence="8">
    <location>
        <begin position="1"/>
        <end position="89"/>
    </location>
</feature>
<dbReference type="Pfam" id="PF17779">
    <property type="entry name" value="WHD_NOD2"/>
    <property type="match status" value="1"/>
</dbReference>
<feature type="domain" description="NACHT" evidence="9">
    <location>
        <begin position="208"/>
        <end position="343"/>
    </location>
</feature>
<dbReference type="Proteomes" id="UP001501920">
    <property type="component" value="Chromosome 12"/>
</dbReference>
<reference evidence="10" key="2">
    <citation type="submission" date="2025-08" db="UniProtKB">
        <authorList>
            <consortium name="Ensembl"/>
        </authorList>
    </citation>
    <scope>IDENTIFICATION</scope>
</reference>
<dbReference type="GeneTree" id="ENSGT01150000286911"/>
<dbReference type="SUPFAM" id="SSF47986">
    <property type="entry name" value="DEATH domain"/>
    <property type="match status" value="1"/>
</dbReference>
<evidence type="ECO:0000259" key="7">
    <source>
        <dbReference type="PROSITE" id="PS50188"/>
    </source>
</evidence>
<evidence type="ECO:0000256" key="1">
    <source>
        <dbReference type="ARBA" id="ARBA00004496"/>
    </source>
</evidence>
<dbReference type="Pfam" id="PF14484">
    <property type="entry name" value="FISNA"/>
    <property type="match status" value="1"/>
</dbReference>
<dbReference type="OMA" id="DEQYSEN"/>
<dbReference type="AlphaFoldDB" id="A0A3B4C506"/>
<dbReference type="SUPFAM" id="SSF49899">
    <property type="entry name" value="Concanavalin A-like lectins/glucanases"/>
    <property type="match status" value="1"/>
</dbReference>
<dbReference type="FunFam" id="3.40.50.300:FF:000210">
    <property type="entry name" value="Si:dkey-16p6.1"/>
    <property type="match status" value="1"/>
</dbReference>
<evidence type="ECO:0000313" key="10">
    <source>
        <dbReference type="Ensembl" id="ENSPNAP00000005946.2"/>
    </source>
</evidence>
<keyword evidence="5" id="KW-0547">Nucleotide-binding</keyword>
<evidence type="ECO:0000256" key="6">
    <source>
        <dbReference type="ARBA" id="ARBA00022840"/>
    </source>
</evidence>
<protein>
    <recommendedName>
        <fullName evidence="12">B30.2/SPRY domain-containing protein</fullName>
    </recommendedName>
</protein>
<feature type="domain" description="B30.2/SPRY" evidence="7">
    <location>
        <begin position="772"/>
        <end position="967"/>
    </location>
</feature>
<evidence type="ECO:0008006" key="12">
    <source>
        <dbReference type="Google" id="ProtNLM"/>
    </source>
</evidence>
<dbReference type="CDD" id="cd08321">
    <property type="entry name" value="Pyrin_ASC-like"/>
    <property type="match status" value="1"/>
</dbReference>
<dbReference type="SMART" id="SM01289">
    <property type="entry name" value="PYRIN"/>
    <property type="match status" value="1"/>
</dbReference>
<dbReference type="InterPro" id="IPR011029">
    <property type="entry name" value="DEATH-like_dom_sf"/>
</dbReference>
<dbReference type="PANTHER" id="PTHR24106">
    <property type="entry name" value="NACHT, LRR AND CARD DOMAINS-CONTAINING"/>
    <property type="match status" value="1"/>
</dbReference>
<dbReference type="PROSITE" id="PS50824">
    <property type="entry name" value="DAPIN"/>
    <property type="match status" value="1"/>
</dbReference>
<dbReference type="InterPro" id="IPR029495">
    <property type="entry name" value="NACHT-assoc"/>
</dbReference>
<dbReference type="InterPro" id="IPR004020">
    <property type="entry name" value="DAPIN"/>
</dbReference>
<dbReference type="SUPFAM" id="SSF52047">
    <property type="entry name" value="RNI-like"/>
    <property type="match status" value="1"/>
</dbReference>
<dbReference type="InterPro" id="IPR027417">
    <property type="entry name" value="P-loop_NTPase"/>
</dbReference>
<dbReference type="Pfam" id="PF17776">
    <property type="entry name" value="NLRC4_HD2"/>
    <property type="match status" value="1"/>
</dbReference>
<dbReference type="SMART" id="SM01288">
    <property type="entry name" value="FISNA"/>
    <property type="match status" value="1"/>
</dbReference>
<dbReference type="SMART" id="SM00589">
    <property type="entry name" value="PRY"/>
    <property type="match status" value="1"/>
</dbReference>
<dbReference type="InterPro" id="IPR051261">
    <property type="entry name" value="NLR"/>
</dbReference>
<name>A0A3B4C506_PYGNA</name>
<accession>A0A3B4C506</accession>
<dbReference type="PRINTS" id="PR01407">
    <property type="entry name" value="BUTYPHLNCDUF"/>
</dbReference>
<evidence type="ECO:0000256" key="2">
    <source>
        <dbReference type="ARBA" id="ARBA00022490"/>
    </source>
</evidence>
<evidence type="ECO:0000256" key="3">
    <source>
        <dbReference type="ARBA" id="ARBA00022614"/>
    </source>
</evidence>
<dbReference type="InterPro" id="IPR003877">
    <property type="entry name" value="SPRY_dom"/>
</dbReference>
<dbReference type="Gene3D" id="3.40.50.300">
    <property type="entry name" value="P-loop containing nucleotide triphosphate hydrolases"/>
    <property type="match status" value="1"/>
</dbReference>
<keyword evidence="3" id="KW-0433">Leucine-rich repeat</keyword>
<evidence type="ECO:0000313" key="11">
    <source>
        <dbReference type="Proteomes" id="UP001501920"/>
    </source>
</evidence>
<dbReference type="InterPro" id="IPR041267">
    <property type="entry name" value="NLRP_HD2"/>
</dbReference>
<evidence type="ECO:0000259" key="8">
    <source>
        <dbReference type="PROSITE" id="PS50824"/>
    </source>
</evidence>
<sequence length="967" mass="110441">MSNIAEVLLNTLQNLLEKDLELFQWHLINGLDSLTCIPKCLLEKADRHDTVDQIVQRYGHNGAVEITLTILKKMNQNQVAEELMTELRKGRDRCEEIPGKRSAVSSTAVQTGDSDALATGEHLDTKMILKKQYKTNFINLYEGTSLEGDYVPLEDIYTELYVIEGCTGGVNTEHEVRQIEGFYPKIEEKPIKFSDIFKVQSNQNVLGTKVLTLGIAGVGKTASVHKFILDWAEDKCNQDLDFILFLPFRELNLIKDEMYTLTELLFYVHHDLQDSNIMEILNVNYSTVFILDGLDESKICLDFNQKKPSRVQEKTTVDKLITYLIKGELLPSALIWITSRPAAAKQIPRKYFRRVTEIRGFNDPQKEEYFRKRIKDHDKASRIISHIKTARSLHILCHIPVFCRISATVLQEMLKEGRNLKNAPRTLTEMYTRFLLFHTSQKNDKYSAMQNKNSTVSSSERLGIEGILKLGNLAFLQLEKGQLIFYEKDLKECDIDVDEAVVYSGVCTQIFKKDEKIFSFVHLSFQEFLAAVFVFLTFKDKGNPLLQTTLEKIKWKFTHKLGDLLKTAVKKAIKSENGHLDLFLRFLLGLSLCSNQRLLKSLQPEMDVKEESLEGTVDYIKRKIKKIGSSEKSINLFYCLSELKDNSLTSEIQEYLNSGDLSRQELSNTQWSTLVFVLLMSEESQEKFELKKYKPSDEGLWRLLRVVKNTRQALLSGCMITEEGCSSLASALTSNPSHLNELDLTYNHPGESGVRLLSARLEDSHCALNTLRVEHGGKIRINPGPKKYSCELTLDPNTAHTHLSLCEQNRKVVCVREQQSYPDHPERFDEYQQVLCRERLTGLCYWEAEWSGWKAAIALTYKSIIRKGSNNDCDFGWNNKSWILYCFSDNTYSVCHNSDKTEILAPSSSSKRVGVYVDCPSGTLSFYSVSPGTHTLNHLHTFNTTFTEPLYVGFRLYDAGSSISVCV</sequence>
<reference evidence="10" key="3">
    <citation type="submission" date="2025-09" db="UniProtKB">
        <authorList>
            <consortium name="Ensembl"/>
        </authorList>
    </citation>
    <scope>IDENTIFICATION</scope>
</reference>
<dbReference type="Gene3D" id="3.80.10.10">
    <property type="entry name" value="Ribonuclease Inhibitor"/>
    <property type="match status" value="1"/>
</dbReference>
<dbReference type="GO" id="GO:0005524">
    <property type="term" value="F:ATP binding"/>
    <property type="evidence" value="ECO:0007669"/>
    <property type="project" value="UniProtKB-KW"/>
</dbReference>
<dbReference type="PROSITE" id="PS50188">
    <property type="entry name" value="B302_SPRY"/>
    <property type="match status" value="1"/>
</dbReference>
<dbReference type="Pfam" id="PF13765">
    <property type="entry name" value="PRY"/>
    <property type="match status" value="1"/>
</dbReference>
<dbReference type="SMART" id="SM00449">
    <property type="entry name" value="SPRY"/>
    <property type="match status" value="1"/>
</dbReference>
<dbReference type="InterPro" id="IPR013320">
    <property type="entry name" value="ConA-like_dom_sf"/>
</dbReference>
<dbReference type="FunFam" id="2.60.120.920:FF:000037">
    <property type="entry name" value="Si:dkey-191j3.2"/>
    <property type="match status" value="1"/>
</dbReference>
<dbReference type="InterPro" id="IPR043136">
    <property type="entry name" value="B30.2/SPRY_sf"/>
</dbReference>
<dbReference type="CDD" id="cd16040">
    <property type="entry name" value="SPRY_PRY_SNTX"/>
    <property type="match status" value="1"/>
</dbReference>
<evidence type="ECO:0000259" key="9">
    <source>
        <dbReference type="PROSITE" id="PS50837"/>
    </source>
</evidence>
<dbReference type="InterPro" id="IPR032675">
    <property type="entry name" value="LRR_dom_sf"/>
</dbReference>
<evidence type="ECO:0000256" key="4">
    <source>
        <dbReference type="ARBA" id="ARBA00022737"/>
    </source>
</evidence>
<dbReference type="InterPro" id="IPR003879">
    <property type="entry name" value="Butyrophylin_SPRY"/>
</dbReference>
<keyword evidence="6" id="KW-0067">ATP-binding</keyword>
<keyword evidence="4" id="KW-0677">Repeat</keyword>
<reference evidence="10 11" key="1">
    <citation type="submission" date="2020-10" db="EMBL/GenBank/DDBJ databases">
        <title>Pygocentrus nattereri (red-bellied piranha) genome, fPygNat1, primary haplotype.</title>
        <authorList>
            <person name="Myers G."/>
            <person name="Meyer A."/>
            <person name="Karagic N."/>
            <person name="Pippel M."/>
            <person name="Winkler S."/>
            <person name="Tracey A."/>
            <person name="Wood J."/>
            <person name="Formenti G."/>
            <person name="Howe K."/>
            <person name="Fedrigo O."/>
            <person name="Jarvis E.D."/>
        </authorList>
    </citation>
    <scope>NUCLEOTIDE SEQUENCE [LARGE SCALE GENOMIC DNA]</scope>
</reference>
<dbReference type="GO" id="GO:0005737">
    <property type="term" value="C:cytoplasm"/>
    <property type="evidence" value="ECO:0007669"/>
    <property type="project" value="UniProtKB-SubCell"/>
</dbReference>
<proteinExistence type="predicted"/>
<dbReference type="PROSITE" id="PS50837">
    <property type="entry name" value="NACHT"/>
    <property type="match status" value="1"/>
</dbReference>
<dbReference type="Gene3D" id="2.60.120.920">
    <property type="match status" value="1"/>
</dbReference>
<dbReference type="InterPro" id="IPR007111">
    <property type="entry name" value="NACHT_NTPase"/>
</dbReference>
<keyword evidence="2" id="KW-0963">Cytoplasm</keyword>
<evidence type="ECO:0000256" key="5">
    <source>
        <dbReference type="ARBA" id="ARBA00022741"/>
    </source>
</evidence>
<dbReference type="InterPro" id="IPR041075">
    <property type="entry name" value="NOD1/2_WH"/>
</dbReference>
<keyword evidence="11" id="KW-1185">Reference proteome</keyword>
<dbReference type="Ensembl" id="ENSPNAT00000004405.2">
    <property type="protein sequence ID" value="ENSPNAP00000005946.2"/>
    <property type="gene ID" value="ENSPNAG00000012076.2"/>
</dbReference>
<dbReference type="Pfam" id="PF05729">
    <property type="entry name" value="NACHT"/>
    <property type="match status" value="1"/>
</dbReference>
<dbReference type="Pfam" id="PF02758">
    <property type="entry name" value="PYRIN"/>
    <property type="match status" value="1"/>
</dbReference>
<dbReference type="InterPro" id="IPR006574">
    <property type="entry name" value="PRY"/>
</dbReference>
<organism evidence="10 11">
    <name type="scientific">Pygocentrus nattereri</name>
    <name type="common">Red-bellied piranha</name>
    <dbReference type="NCBI Taxonomy" id="42514"/>
    <lineage>
        <taxon>Eukaryota</taxon>
        <taxon>Metazoa</taxon>
        <taxon>Chordata</taxon>
        <taxon>Craniata</taxon>
        <taxon>Vertebrata</taxon>
        <taxon>Euteleostomi</taxon>
        <taxon>Actinopterygii</taxon>
        <taxon>Neopterygii</taxon>
        <taxon>Teleostei</taxon>
        <taxon>Ostariophysi</taxon>
        <taxon>Characiformes</taxon>
        <taxon>Characoidei</taxon>
        <taxon>Pygocentrus</taxon>
    </lineage>
</organism>
<dbReference type="Pfam" id="PF00622">
    <property type="entry name" value="SPRY"/>
    <property type="match status" value="1"/>
</dbReference>
<dbReference type="Gene3D" id="1.10.533.10">
    <property type="entry name" value="Death Domain, Fas"/>
    <property type="match status" value="1"/>
</dbReference>
<comment type="subcellular location">
    <subcellularLocation>
        <location evidence="1">Cytoplasm</location>
    </subcellularLocation>
</comment>
<dbReference type="InterPro" id="IPR001870">
    <property type="entry name" value="B30.2/SPRY"/>
</dbReference>